<evidence type="ECO:0000259" key="1">
    <source>
        <dbReference type="Pfam" id="PF23544"/>
    </source>
</evidence>
<evidence type="ECO:0000313" key="3">
    <source>
        <dbReference type="Proteomes" id="UP000028782"/>
    </source>
</evidence>
<dbReference type="AlphaFoldDB" id="A0A076Q0C4"/>
<evidence type="ECO:0000313" key="2">
    <source>
        <dbReference type="EMBL" id="AIJ49560.1"/>
    </source>
</evidence>
<dbReference type="PANTHER" id="PTHR47708:SF2">
    <property type="entry name" value="SI:CH73-132F6.5"/>
    <property type="match status" value="1"/>
</dbReference>
<dbReference type="EMBL" id="CP006704">
    <property type="protein sequence ID" value="AIJ49560.1"/>
    <property type="molecule type" value="Genomic_DNA"/>
</dbReference>
<reference evidence="2 3" key="1">
    <citation type="journal article" date="2014" name="Genome Announc.">
        <title>Complete Genome Sequence of Polychlorinated Biphenyl Degrader Comamonas testosteroni TK102 (NBRC 109938).</title>
        <authorList>
            <person name="Fukuda K."/>
            <person name="Hosoyama A."/>
            <person name="Tsuchikane K."/>
            <person name="Ohji S."/>
            <person name="Yamazoe A."/>
            <person name="Fujita N."/>
            <person name="Shintani M."/>
            <person name="Kimbara K."/>
        </authorList>
    </citation>
    <scope>NUCLEOTIDE SEQUENCE [LARGE SCALE GENOMIC DNA]</scope>
    <source>
        <strain evidence="2">TK102</strain>
    </source>
</reference>
<dbReference type="HOGENOM" id="CLU_142305_0_0_4"/>
<dbReference type="Pfam" id="PF23544">
    <property type="entry name" value="AtuA_ferredoxin"/>
    <property type="match status" value="1"/>
</dbReference>
<sequence>MQDMNQDIRVPLEQVAHTRSGDKGNTSNIAVFAYEPELYALLKQQLSAERFKAFHGPAITGEVLRYEADNLHALNFVAHGALGGGVSRSLSVDNYGKALSAAILGFELLVPAALVPLLRRRAPG</sequence>
<protein>
    <submittedName>
        <fullName evidence="2">Beta-lactamase</fullName>
    </submittedName>
</protein>
<name>A0A076Q0C4_COMTE</name>
<dbReference type="RefSeq" id="WP_019044170.1">
    <property type="nucleotide sequence ID" value="NZ_CP006704.1"/>
</dbReference>
<dbReference type="Proteomes" id="UP000028782">
    <property type="component" value="Chromosome"/>
</dbReference>
<accession>A0A076Q0C4</accession>
<proteinExistence type="predicted"/>
<dbReference type="InterPro" id="IPR056362">
    <property type="entry name" value="AtuA-like_ferredoxin_dom"/>
</dbReference>
<feature type="domain" description="AtuA-like ferredoxin-fold" evidence="1">
    <location>
        <begin position="10"/>
        <end position="107"/>
    </location>
</feature>
<gene>
    <name evidence="2" type="ORF">O987_27560</name>
</gene>
<dbReference type="PANTHER" id="PTHR47708">
    <property type="match status" value="1"/>
</dbReference>
<dbReference type="KEGG" id="ctes:O987_27560"/>
<organism evidence="2 3">
    <name type="scientific">Comamonas testosteroni TK102</name>
    <dbReference type="NCBI Taxonomy" id="1392005"/>
    <lineage>
        <taxon>Bacteria</taxon>
        <taxon>Pseudomonadati</taxon>
        <taxon>Pseudomonadota</taxon>
        <taxon>Betaproteobacteria</taxon>
        <taxon>Burkholderiales</taxon>
        <taxon>Comamonadaceae</taxon>
        <taxon>Comamonas</taxon>
    </lineage>
</organism>